<proteinExistence type="inferred from homology"/>
<feature type="domain" description="Putative zinc-finger" evidence="4">
    <location>
        <begin position="6"/>
        <end position="38"/>
    </location>
</feature>
<dbReference type="Gene3D" id="1.10.10.1320">
    <property type="entry name" value="Anti-sigma factor, zinc-finger domain"/>
    <property type="match status" value="1"/>
</dbReference>
<dbReference type="InterPro" id="IPR041916">
    <property type="entry name" value="Anti_sigma_zinc_sf"/>
</dbReference>
<sequence>MKQCPEHVVEYMHEYLDGDISQQHEKELRTHLKSCDTCKEHMNELTNVVAFIKSAAAISVPAGFTTNVMHRIPMKPRALKGVQRFLRRHPMLVAAVVFLILMSATLFSSFNNSQQFSVTKAPGLIVEGETVTVPVGETIKSDLVVENGNLVVEGNVEGDVTVVNGKYMASTANVTGNVEEINESFEWLWYSIKNGVKKLFSTAD</sequence>
<feature type="transmembrane region" description="Helical" evidence="3">
    <location>
        <begin position="50"/>
        <end position="70"/>
    </location>
</feature>
<evidence type="ECO:0000256" key="3">
    <source>
        <dbReference type="SAM" id="Phobius"/>
    </source>
</evidence>
<name>A0A433RRK4_9BACL</name>
<dbReference type="Pfam" id="PF13490">
    <property type="entry name" value="zf-HC2"/>
    <property type="match status" value="1"/>
</dbReference>
<dbReference type="EMBL" id="JTFC01000039">
    <property type="protein sequence ID" value="RUS53254.1"/>
    <property type="molecule type" value="Genomic_DNA"/>
</dbReference>
<dbReference type="InterPro" id="IPR027383">
    <property type="entry name" value="Znf_put"/>
</dbReference>
<feature type="transmembrane region" description="Helical" evidence="3">
    <location>
        <begin position="91"/>
        <end position="110"/>
    </location>
</feature>
<keyword evidence="3" id="KW-1133">Transmembrane helix</keyword>
<dbReference type="Proteomes" id="UP000288623">
    <property type="component" value="Unassembled WGS sequence"/>
</dbReference>
<dbReference type="AlphaFoldDB" id="A0A433RRK4"/>
<protein>
    <recommendedName>
        <fullName evidence="2">Anti-sigma-W factor RsiW</fullName>
    </recommendedName>
</protein>
<keyword evidence="3" id="KW-0472">Membrane</keyword>
<reference evidence="5 6" key="1">
    <citation type="submission" date="2014-11" db="EMBL/GenBank/DDBJ databases">
        <title>Genome sequence and analysis of novel Kurthia sp.</title>
        <authorList>
            <person name="Lawson J.N."/>
            <person name="Gonzalez J.E."/>
            <person name="Rinauldi L."/>
            <person name="Xuan Z."/>
            <person name="Firman A."/>
            <person name="Shaddox L."/>
            <person name="Trudeau A."/>
            <person name="Shah S."/>
            <person name="Reiman D."/>
        </authorList>
    </citation>
    <scope>NUCLEOTIDE SEQUENCE [LARGE SCALE GENOMIC DNA]</scope>
    <source>
        <strain evidence="5 6">3B1D</strain>
    </source>
</reference>
<evidence type="ECO:0000313" key="6">
    <source>
        <dbReference type="Proteomes" id="UP000288623"/>
    </source>
</evidence>
<keyword evidence="6" id="KW-1185">Reference proteome</keyword>
<gene>
    <name evidence="5" type="ORF">QI30_15495</name>
</gene>
<evidence type="ECO:0000259" key="4">
    <source>
        <dbReference type="Pfam" id="PF13490"/>
    </source>
</evidence>
<organism evidence="5 6">
    <name type="scientific">Candidatus Kurthia intestinigallinarum</name>
    <dbReference type="NCBI Taxonomy" id="1562256"/>
    <lineage>
        <taxon>Bacteria</taxon>
        <taxon>Bacillati</taxon>
        <taxon>Bacillota</taxon>
        <taxon>Bacilli</taxon>
        <taxon>Bacillales</taxon>
        <taxon>Caryophanaceae</taxon>
        <taxon>Kurthia</taxon>
    </lineage>
</organism>
<dbReference type="OrthoDB" id="9782842at2"/>
<comment type="caution">
    <text evidence="5">The sequence shown here is derived from an EMBL/GenBank/DDBJ whole genome shotgun (WGS) entry which is preliminary data.</text>
</comment>
<dbReference type="RefSeq" id="WP_126991512.1">
    <property type="nucleotide sequence ID" value="NZ_JTFC01000039.1"/>
</dbReference>
<evidence type="ECO:0000256" key="2">
    <source>
        <dbReference type="ARBA" id="ARBA00024438"/>
    </source>
</evidence>
<comment type="similarity">
    <text evidence="1">Belongs to the zinc-associated anti-sigma factor (ZAS) superfamily. Anti-sigma-W factor family.</text>
</comment>
<accession>A0A433RRK4</accession>
<keyword evidence="3" id="KW-0812">Transmembrane</keyword>
<evidence type="ECO:0000256" key="1">
    <source>
        <dbReference type="ARBA" id="ARBA00024353"/>
    </source>
</evidence>
<evidence type="ECO:0000313" key="5">
    <source>
        <dbReference type="EMBL" id="RUS53254.1"/>
    </source>
</evidence>